<accession>A0AAD6RN89</accession>
<name>A0AAD6RN89_9ROSI</name>
<organism evidence="2 3">
    <name type="scientific">Populus alba x Populus x berolinensis</name>
    <dbReference type="NCBI Taxonomy" id="444605"/>
    <lineage>
        <taxon>Eukaryota</taxon>
        <taxon>Viridiplantae</taxon>
        <taxon>Streptophyta</taxon>
        <taxon>Embryophyta</taxon>
        <taxon>Tracheophyta</taxon>
        <taxon>Spermatophyta</taxon>
        <taxon>Magnoliopsida</taxon>
        <taxon>eudicotyledons</taxon>
        <taxon>Gunneridae</taxon>
        <taxon>Pentapetalae</taxon>
        <taxon>rosids</taxon>
        <taxon>fabids</taxon>
        <taxon>Malpighiales</taxon>
        <taxon>Salicaceae</taxon>
        <taxon>Saliceae</taxon>
        <taxon>Populus</taxon>
    </lineage>
</organism>
<keyword evidence="1" id="KW-1133">Transmembrane helix</keyword>
<evidence type="ECO:0000256" key="1">
    <source>
        <dbReference type="SAM" id="Phobius"/>
    </source>
</evidence>
<evidence type="ECO:0000313" key="3">
    <source>
        <dbReference type="Proteomes" id="UP001164929"/>
    </source>
</evidence>
<dbReference type="Proteomes" id="UP001164929">
    <property type="component" value="Chromosome 1"/>
</dbReference>
<dbReference type="AlphaFoldDB" id="A0AAD6RN89"/>
<feature type="transmembrane region" description="Helical" evidence="1">
    <location>
        <begin position="20"/>
        <end position="41"/>
    </location>
</feature>
<dbReference type="EMBL" id="JAQIZT010000001">
    <property type="protein sequence ID" value="KAJ7011882.1"/>
    <property type="molecule type" value="Genomic_DNA"/>
</dbReference>
<sequence length="53" mass="6380">MSFSNDMDDEYEKLFKRLNPPSMFIVALISMHVYCHLFWLIERIRKCGDTLQP</sequence>
<protein>
    <submittedName>
        <fullName evidence="2">Uncharacterized protein</fullName>
    </submittedName>
</protein>
<gene>
    <name evidence="2" type="ORF">NC653_002087</name>
</gene>
<evidence type="ECO:0000313" key="2">
    <source>
        <dbReference type="EMBL" id="KAJ7011882.1"/>
    </source>
</evidence>
<keyword evidence="3" id="KW-1185">Reference proteome</keyword>
<keyword evidence="1" id="KW-0812">Transmembrane</keyword>
<keyword evidence="1" id="KW-0472">Membrane</keyword>
<comment type="caution">
    <text evidence="2">The sequence shown here is derived from an EMBL/GenBank/DDBJ whole genome shotgun (WGS) entry which is preliminary data.</text>
</comment>
<reference evidence="2 3" key="1">
    <citation type="journal article" date="2023" name="Mol. Ecol. Resour.">
        <title>Chromosome-level genome assembly of a triploid poplar Populus alba 'Berolinensis'.</title>
        <authorList>
            <person name="Chen S."/>
            <person name="Yu Y."/>
            <person name="Wang X."/>
            <person name="Wang S."/>
            <person name="Zhang T."/>
            <person name="Zhou Y."/>
            <person name="He R."/>
            <person name="Meng N."/>
            <person name="Wang Y."/>
            <person name="Liu W."/>
            <person name="Liu Z."/>
            <person name="Liu J."/>
            <person name="Guo Q."/>
            <person name="Huang H."/>
            <person name="Sederoff R.R."/>
            <person name="Wang G."/>
            <person name="Qu G."/>
            <person name="Chen S."/>
        </authorList>
    </citation>
    <scope>NUCLEOTIDE SEQUENCE [LARGE SCALE GENOMIC DNA]</scope>
    <source>
        <strain evidence="2">SC-2020</strain>
    </source>
</reference>
<proteinExistence type="predicted"/>